<sequence>MTGWRQPLRLLVISNVSSSKFSPPLRCSKDLKVQRKTEQDLWFSSGQMAAISGIRALMKVPHLLILQQSFRLTPLQLASTRHCSGSNGLKLPSDTENKSLLENLSLLGVDVKMVRQRQPGVLRKAFTNEMGLAQFLQEKGASHKIIASIVSRYPRAITRSVEHLEQRWQLWRNVFNTDAEIVSILGRSPESFFRSSDNENLEKNIAFLILLGLNSKDLHRLLTTAPRTFSNRLELNKQMVEFLEDICHELGGNDPEQFAKSIISKNLYILIRSTKRVKANIDNLKTFLKLSDAELLALLQGHGADILDLSNEYLKKNFKNIEQKIILLGCKKDDMKKLIINYPMILYIGPTTLNSKLDCLLNGGITIKQILEKPKVLDYSTQNLTERLKELQRVGYDFEKNGINILDSSWKRFAAKIEKLSDLPEE</sequence>
<evidence type="ECO:0000256" key="6">
    <source>
        <dbReference type="ARBA" id="ARBA00022737"/>
    </source>
</evidence>
<keyword evidence="10" id="KW-0496">Mitochondrion</keyword>
<dbReference type="PANTHER" id="PTHR15437">
    <property type="entry name" value="TRANSCRIPTION TERMINATION FACTOR, MITOCHONDRIAL"/>
    <property type="match status" value="1"/>
</dbReference>
<evidence type="ECO:0000256" key="12">
    <source>
        <dbReference type="ARBA" id="ARBA00037520"/>
    </source>
</evidence>
<evidence type="ECO:0000256" key="9">
    <source>
        <dbReference type="ARBA" id="ARBA00023125"/>
    </source>
</evidence>
<keyword evidence="9" id="KW-0238">DNA-binding</keyword>
<keyword evidence="6" id="KW-0677">Repeat</keyword>
<dbReference type="EMBL" id="JAHUTJ010017046">
    <property type="protein sequence ID" value="MED6270429.1"/>
    <property type="molecule type" value="Genomic_DNA"/>
</dbReference>
<evidence type="ECO:0000313" key="13">
    <source>
        <dbReference type="EMBL" id="MED6270429.1"/>
    </source>
</evidence>
<dbReference type="Proteomes" id="UP001352852">
    <property type="component" value="Unassembled WGS sequence"/>
</dbReference>
<dbReference type="InterPro" id="IPR003690">
    <property type="entry name" value="MTERF"/>
</dbReference>
<evidence type="ECO:0000256" key="3">
    <source>
        <dbReference type="ARBA" id="ARBA00011245"/>
    </source>
</evidence>
<evidence type="ECO:0000256" key="8">
    <source>
        <dbReference type="ARBA" id="ARBA00023015"/>
    </source>
</evidence>
<evidence type="ECO:0000256" key="1">
    <source>
        <dbReference type="ARBA" id="ARBA00004173"/>
    </source>
</evidence>
<protein>
    <recommendedName>
        <fullName evidence="15">Transcription termination factor 1, mitochondrial</fullName>
    </recommendedName>
</protein>
<evidence type="ECO:0000256" key="2">
    <source>
        <dbReference type="ARBA" id="ARBA00007692"/>
    </source>
</evidence>
<reference evidence="13 14" key="1">
    <citation type="submission" date="2021-06" db="EMBL/GenBank/DDBJ databases">
        <authorList>
            <person name="Palmer J.M."/>
        </authorList>
    </citation>
    <scope>NUCLEOTIDE SEQUENCE [LARGE SCALE GENOMIC DNA]</scope>
    <source>
        <strain evidence="13 14">CL_MEX2019</strain>
        <tissue evidence="13">Muscle</tissue>
    </source>
</reference>
<keyword evidence="11" id="KW-0804">Transcription</keyword>
<name>A0ABU7D937_9TELE</name>
<keyword evidence="7" id="KW-0809">Transit peptide</keyword>
<evidence type="ECO:0000313" key="14">
    <source>
        <dbReference type="Proteomes" id="UP001352852"/>
    </source>
</evidence>
<dbReference type="Pfam" id="PF02536">
    <property type="entry name" value="mTERF"/>
    <property type="match status" value="1"/>
</dbReference>
<keyword evidence="4" id="KW-0806">Transcription termination</keyword>
<proteinExistence type="inferred from homology"/>
<comment type="subunit">
    <text evidence="3">Monomer.</text>
</comment>
<keyword evidence="8" id="KW-0805">Transcription regulation</keyword>
<dbReference type="Gene3D" id="1.25.70.10">
    <property type="entry name" value="Transcription termination factor 3, mitochondrial"/>
    <property type="match status" value="1"/>
</dbReference>
<accession>A0ABU7D937</accession>
<comment type="function">
    <text evidence="12">Transcription termination factor. Binds to a 28 bp region within the tRNA(Leu(uur)) gene at a position immediately adjacent to and downstream of the 16S rRNA gene; this region comprises a tridecamer sequence critical for directing accurate termination. Binds DNA along the major grove and promotes DNA bending and partial unwinding. Promotes base flipping. Transcription termination activity appears to be polarized with highest specificity for transcripts initiated on the light strand.</text>
</comment>
<dbReference type="SMART" id="SM00733">
    <property type="entry name" value="Mterf"/>
    <property type="match status" value="5"/>
</dbReference>
<evidence type="ECO:0000256" key="11">
    <source>
        <dbReference type="ARBA" id="ARBA00023163"/>
    </source>
</evidence>
<evidence type="ECO:0000256" key="5">
    <source>
        <dbReference type="ARBA" id="ARBA00022553"/>
    </source>
</evidence>
<evidence type="ECO:0000256" key="10">
    <source>
        <dbReference type="ARBA" id="ARBA00023128"/>
    </source>
</evidence>
<evidence type="ECO:0000256" key="7">
    <source>
        <dbReference type="ARBA" id="ARBA00022946"/>
    </source>
</evidence>
<keyword evidence="14" id="KW-1185">Reference proteome</keyword>
<comment type="similarity">
    <text evidence="2">Belongs to the mTERF family.</text>
</comment>
<comment type="caution">
    <text evidence="13">The sequence shown here is derived from an EMBL/GenBank/DDBJ whole genome shotgun (WGS) entry which is preliminary data.</text>
</comment>
<organism evidence="13 14">
    <name type="scientific">Characodon lateralis</name>
    <dbReference type="NCBI Taxonomy" id="208331"/>
    <lineage>
        <taxon>Eukaryota</taxon>
        <taxon>Metazoa</taxon>
        <taxon>Chordata</taxon>
        <taxon>Craniata</taxon>
        <taxon>Vertebrata</taxon>
        <taxon>Euteleostomi</taxon>
        <taxon>Actinopterygii</taxon>
        <taxon>Neopterygii</taxon>
        <taxon>Teleostei</taxon>
        <taxon>Neoteleostei</taxon>
        <taxon>Acanthomorphata</taxon>
        <taxon>Ovalentaria</taxon>
        <taxon>Atherinomorphae</taxon>
        <taxon>Cyprinodontiformes</taxon>
        <taxon>Goodeidae</taxon>
        <taxon>Characodon</taxon>
    </lineage>
</organism>
<gene>
    <name evidence="13" type="ORF">CHARACLAT_010263</name>
</gene>
<evidence type="ECO:0000256" key="4">
    <source>
        <dbReference type="ARBA" id="ARBA00022472"/>
    </source>
</evidence>
<dbReference type="PANTHER" id="PTHR15437:SF2">
    <property type="entry name" value="TRANSCRIPTION TERMINATION FACTOR 1, MITOCHONDRIAL"/>
    <property type="match status" value="1"/>
</dbReference>
<dbReference type="InterPro" id="IPR038538">
    <property type="entry name" value="MTERF_sf"/>
</dbReference>
<keyword evidence="5" id="KW-0597">Phosphoprotein</keyword>
<evidence type="ECO:0008006" key="15">
    <source>
        <dbReference type="Google" id="ProtNLM"/>
    </source>
</evidence>
<comment type="subcellular location">
    <subcellularLocation>
        <location evidence="1">Mitochondrion</location>
    </subcellularLocation>
</comment>